<dbReference type="EMBL" id="VUMZ01000002">
    <property type="protein sequence ID" value="MST51260.1"/>
    <property type="molecule type" value="Genomic_DNA"/>
</dbReference>
<name>A0A6L5Y398_9FIRM</name>
<dbReference type="Gene3D" id="3.40.190.10">
    <property type="entry name" value="Periplasmic binding protein-like II"/>
    <property type="match status" value="1"/>
</dbReference>
<dbReference type="InterPro" id="IPR039424">
    <property type="entry name" value="SBP_5"/>
</dbReference>
<dbReference type="Proteomes" id="UP000474676">
    <property type="component" value="Unassembled WGS sequence"/>
</dbReference>
<comment type="caution">
    <text evidence="3">The sequence shown here is derived from an EMBL/GenBank/DDBJ whole genome shotgun (WGS) entry which is preliminary data.</text>
</comment>
<dbReference type="InterPro" id="IPR030678">
    <property type="entry name" value="Peptide/Ni-bd"/>
</dbReference>
<evidence type="ECO:0000313" key="4">
    <source>
        <dbReference type="Proteomes" id="UP000474676"/>
    </source>
</evidence>
<evidence type="ECO:0000256" key="1">
    <source>
        <dbReference type="SAM" id="SignalP"/>
    </source>
</evidence>
<dbReference type="Pfam" id="PF00496">
    <property type="entry name" value="SBP_bac_5"/>
    <property type="match status" value="1"/>
</dbReference>
<dbReference type="Gene3D" id="3.10.105.10">
    <property type="entry name" value="Dipeptide-binding Protein, Domain 3"/>
    <property type="match status" value="1"/>
</dbReference>
<evidence type="ECO:0000259" key="2">
    <source>
        <dbReference type="Pfam" id="PF00496"/>
    </source>
</evidence>
<protein>
    <submittedName>
        <fullName evidence="3">ABC transporter substrate-binding protein</fullName>
    </submittedName>
</protein>
<feature type="domain" description="Solute-binding protein family 5" evidence="2">
    <location>
        <begin position="86"/>
        <end position="440"/>
    </location>
</feature>
<keyword evidence="1" id="KW-0732">Signal</keyword>
<proteinExistence type="predicted"/>
<dbReference type="GO" id="GO:1904680">
    <property type="term" value="F:peptide transmembrane transporter activity"/>
    <property type="evidence" value="ECO:0007669"/>
    <property type="project" value="TreeGrafter"/>
</dbReference>
<dbReference type="CDD" id="cd00995">
    <property type="entry name" value="PBP2_NikA_DppA_OppA_like"/>
    <property type="match status" value="1"/>
</dbReference>
<dbReference type="PIRSF" id="PIRSF002741">
    <property type="entry name" value="MppA"/>
    <property type="match status" value="1"/>
</dbReference>
<gene>
    <name evidence="3" type="ORF">FYJ64_02805</name>
</gene>
<dbReference type="PANTHER" id="PTHR30290">
    <property type="entry name" value="PERIPLASMIC BINDING COMPONENT OF ABC TRANSPORTER"/>
    <property type="match status" value="1"/>
</dbReference>
<reference evidence="3 4" key="1">
    <citation type="submission" date="2019-08" db="EMBL/GenBank/DDBJ databases">
        <title>In-depth cultivation of the pig gut microbiome towards novel bacterial diversity and tailored functional studies.</title>
        <authorList>
            <person name="Wylensek D."/>
            <person name="Hitch T.C.A."/>
            <person name="Clavel T."/>
        </authorList>
    </citation>
    <scope>NUCLEOTIDE SEQUENCE [LARGE SCALE GENOMIC DNA]</scope>
    <source>
        <strain evidence="3 4">WCA-MUC-591-APC-3H</strain>
    </source>
</reference>
<dbReference type="GeneID" id="303114243"/>
<feature type="chain" id="PRO_5038927921" evidence="1">
    <location>
        <begin position="20"/>
        <end position="545"/>
    </location>
</feature>
<dbReference type="SUPFAM" id="SSF53850">
    <property type="entry name" value="Periplasmic binding protein-like II"/>
    <property type="match status" value="1"/>
</dbReference>
<dbReference type="GO" id="GO:0043190">
    <property type="term" value="C:ATP-binding cassette (ABC) transporter complex"/>
    <property type="evidence" value="ECO:0007669"/>
    <property type="project" value="InterPro"/>
</dbReference>
<dbReference type="GO" id="GO:0042597">
    <property type="term" value="C:periplasmic space"/>
    <property type="evidence" value="ECO:0007669"/>
    <property type="project" value="UniProtKB-ARBA"/>
</dbReference>
<dbReference type="InterPro" id="IPR000914">
    <property type="entry name" value="SBP_5_dom"/>
</dbReference>
<dbReference type="RefSeq" id="WP_154573747.1">
    <property type="nucleotide sequence ID" value="NZ_JAXFFR010000054.1"/>
</dbReference>
<dbReference type="PROSITE" id="PS51257">
    <property type="entry name" value="PROKAR_LIPOPROTEIN"/>
    <property type="match status" value="1"/>
</dbReference>
<keyword evidence="4" id="KW-1185">Reference proteome</keyword>
<organism evidence="3 4">
    <name type="scientific">Hornefia butyriciproducens</name>
    <dbReference type="NCBI Taxonomy" id="2652293"/>
    <lineage>
        <taxon>Bacteria</taxon>
        <taxon>Bacillati</taxon>
        <taxon>Bacillota</taxon>
        <taxon>Clostridia</taxon>
        <taxon>Peptostreptococcales</taxon>
        <taxon>Anaerovoracaceae</taxon>
        <taxon>Hornefia</taxon>
    </lineage>
</organism>
<feature type="signal peptide" evidence="1">
    <location>
        <begin position="1"/>
        <end position="19"/>
    </location>
</feature>
<accession>A0A6L5Y398</accession>
<dbReference type="AlphaFoldDB" id="A0A6L5Y398"/>
<dbReference type="Gene3D" id="3.90.76.10">
    <property type="entry name" value="Dipeptide-binding Protein, Domain 1"/>
    <property type="match status" value="1"/>
</dbReference>
<dbReference type="GO" id="GO:0015833">
    <property type="term" value="P:peptide transport"/>
    <property type="evidence" value="ECO:0007669"/>
    <property type="project" value="TreeGrafter"/>
</dbReference>
<evidence type="ECO:0000313" key="3">
    <source>
        <dbReference type="EMBL" id="MST51260.1"/>
    </source>
</evidence>
<sequence length="545" mass="61386">MKKKLLVVLLATVVAIAFSFTGCGSKDKGGSSAADKEKTKAGGKTLIIKDGSWSGIDLFQVSDWNDMQCLVADSVLTKDPKTGKAMPGIASKSVWSKDGKTWTLTFPKGMKYSTGKELEPEDFVASVKYGLKVSPYKDGYSNIKNMEIKGRKVIVHFKKFHADTEFNFMTCFTGIIDKDEIDSMTKDDMLWGCHPYGAYYVDKYEPGAYVILKANPGYKTNNPKVKNKGVCPIKRIKIVFSGEDFTLAKGVQNGDYDVLSTVPANYYKELKKSDKVTVKEAAGAQVYYAELNTTKGALKDAKVREAIIRAIDRETMVKHLNSYEKPAYSLILDKCLNYDSSVPSWYKAKYGYNKDAALKLLKEAGYKKNKDGIMEKNGKTLSFTFDDRDDTVAKRVGQSIQKDLKAIGIEMKISTQEWSYVNQDVVDGNFDIAYLGLGWSEPFLLMDNFCMRQEKEKDMVSNLDPKGQKALIQKARETVDYEARTPIITQLQKKLFDYKTIIPLLAENNYRCWRSEIKGVVWATNGDFYLNDVKTDKNGNFRNVK</sequence>